<evidence type="ECO:0000256" key="8">
    <source>
        <dbReference type="PROSITE-ProRule" id="PRU01360"/>
    </source>
</evidence>
<keyword evidence="3 8" id="KW-1134">Transmembrane beta strand</keyword>
<dbReference type="RefSeq" id="WP_150031766.1">
    <property type="nucleotide sequence ID" value="NZ_VWSH01000001.1"/>
</dbReference>
<dbReference type="Pfam" id="PF13715">
    <property type="entry name" value="CarbopepD_reg_2"/>
    <property type="match status" value="1"/>
</dbReference>
<evidence type="ECO:0000256" key="7">
    <source>
        <dbReference type="ARBA" id="ARBA00023237"/>
    </source>
</evidence>
<sequence>MRSSLYLLLSVMLLSQVCMAGSIKGKVTEKSNGETAVGATIYIKDHDNYNAVAGLDGSFEMNEIPDGDYILVVTYINSAPYEQDIHIEGEQPLILEIAMSEKTDHQLNEVVIGDKRDGGSEKTARRMEQKADQVMNIVSAKAIQISPDITVANVIQRVSGVSIERNSNGDGQHAILRGMDKRYNYTMVNGVKIPSPDNKYRYVPLDLFPAELLDRLEVYKSLVPSQEGDAIGGAINMVMKDAPNQLSFSANLATGYSELFFDHDFKGFDNGGINSSSPWEINGKRYQAAPTDFPSAPLDYTNKKPLPNLIGGFSFGNRYFNNKFGIIVAGSYQNTYRGASSTLYDQETVDTYSVVSITKKSDRFFSEQQTRSGLHVKLDYRLNSRNKLKWYNAYMGLNNIQVRDEVGKELSYGQSGDTFTLGFSTRSRVTNQHIYNSTLQGEHQLTDKFKVDWSAVYSKATNERPENTEVSLSGFELHDQQYVTFPSGMTRRWEHNSDRDIAGYLNLTYKQSIKDIPVELKIGGLYRDKARDNFFNNYSFNPADKFARYGTDFDAYNQIEWTVATPGGAVNSALTYQASEKIAAGYFQFNIYTKRIELVGGVRVEHTDQGYNMLYPPITEDHPDGKQIYTDVLPSLNFKYILNEKANLRATYFRGINRPGFAEIVPYKIVNEDYQERGNYNLKHAVADNVDLRYELFPHAGESFLLGAFYKRIQNPIEFTLQIDPIRGQDQFYGPANYGTANNYGLELDFVKFFNKIGFKGNYTYTHSAITTTKAQRVANTDGSPGTHNIYPEQTRPLYGQAAHIANLSLLYKDVKHGWDAQLAGNYTGSRIATVSQFIDRDIWQKAFIQMDFSMEKSFHNGFAVFAKVNNILNTPMETFIKGKTNYDPKKSNINTPGQDLKDNTLVQRDYYQRSYLIGLRYKL</sequence>
<evidence type="ECO:0000256" key="4">
    <source>
        <dbReference type="ARBA" id="ARBA00022692"/>
    </source>
</evidence>
<feature type="domain" description="TonB-dependent receptor plug" evidence="12">
    <location>
        <begin position="130"/>
        <end position="234"/>
    </location>
</feature>
<keyword evidence="4 8" id="KW-0812">Transmembrane</keyword>
<evidence type="ECO:0000256" key="5">
    <source>
        <dbReference type="ARBA" id="ARBA00023077"/>
    </source>
</evidence>
<evidence type="ECO:0000256" key="10">
    <source>
        <dbReference type="SAM" id="SignalP"/>
    </source>
</evidence>
<keyword evidence="14" id="KW-1185">Reference proteome</keyword>
<protein>
    <submittedName>
        <fullName evidence="13">TonB-dependent receptor plug domain-containing protein</fullName>
    </submittedName>
</protein>
<dbReference type="InterPro" id="IPR036942">
    <property type="entry name" value="Beta-barrel_TonB_sf"/>
</dbReference>
<dbReference type="Proteomes" id="UP000323632">
    <property type="component" value="Unassembled WGS sequence"/>
</dbReference>
<keyword evidence="6 8" id="KW-0472">Membrane</keyword>
<dbReference type="Gene3D" id="2.40.170.20">
    <property type="entry name" value="TonB-dependent receptor, beta-barrel domain"/>
    <property type="match status" value="1"/>
</dbReference>
<dbReference type="PANTHER" id="PTHR40980">
    <property type="entry name" value="PLUG DOMAIN-CONTAINING PROTEIN"/>
    <property type="match status" value="1"/>
</dbReference>
<dbReference type="SUPFAM" id="SSF56935">
    <property type="entry name" value="Porins"/>
    <property type="match status" value="1"/>
</dbReference>
<dbReference type="GO" id="GO:0009279">
    <property type="term" value="C:cell outer membrane"/>
    <property type="evidence" value="ECO:0007669"/>
    <property type="project" value="UniProtKB-SubCell"/>
</dbReference>
<keyword evidence="10" id="KW-0732">Signal</keyword>
<organism evidence="13 14">
    <name type="scientific">Taibaiella lutea</name>
    <dbReference type="NCBI Taxonomy" id="2608001"/>
    <lineage>
        <taxon>Bacteria</taxon>
        <taxon>Pseudomonadati</taxon>
        <taxon>Bacteroidota</taxon>
        <taxon>Chitinophagia</taxon>
        <taxon>Chitinophagales</taxon>
        <taxon>Chitinophagaceae</taxon>
        <taxon>Taibaiella</taxon>
    </lineage>
</organism>
<comment type="caution">
    <text evidence="13">The sequence shown here is derived from an EMBL/GenBank/DDBJ whole genome shotgun (WGS) entry which is preliminary data.</text>
</comment>
<dbReference type="InterPro" id="IPR000531">
    <property type="entry name" value="Beta-barrel_TonB"/>
</dbReference>
<dbReference type="PROSITE" id="PS52016">
    <property type="entry name" value="TONB_DEPENDENT_REC_3"/>
    <property type="match status" value="1"/>
</dbReference>
<evidence type="ECO:0000259" key="12">
    <source>
        <dbReference type="Pfam" id="PF07715"/>
    </source>
</evidence>
<proteinExistence type="inferred from homology"/>
<reference evidence="13 14" key="1">
    <citation type="submission" date="2019-09" db="EMBL/GenBank/DDBJ databases">
        <title>Genome sequence and assembly of Taibaiella sp.</title>
        <authorList>
            <person name="Chhetri G."/>
        </authorList>
    </citation>
    <scope>NUCLEOTIDE SEQUENCE [LARGE SCALE GENOMIC DNA]</scope>
    <source>
        <strain evidence="13 14">KVB11</strain>
    </source>
</reference>
<dbReference type="SUPFAM" id="SSF49464">
    <property type="entry name" value="Carboxypeptidase regulatory domain-like"/>
    <property type="match status" value="1"/>
</dbReference>
<name>A0A5M6CS15_9BACT</name>
<accession>A0A5M6CS15</accession>
<evidence type="ECO:0000313" key="14">
    <source>
        <dbReference type="Proteomes" id="UP000323632"/>
    </source>
</evidence>
<dbReference type="Pfam" id="PF00593">
    <property type="entry name" value="TonB_dep_Rec_b-barrel"/>
    <property type="match status" value="1"/>
</dbReference>
<evidence type="ECO:0000256" key="6">
    <source>
        <dbReference type="ARBA" id="ARBA00023136"/>
    </source>
</evidence>
<dbReference type="InterPro" id="IPR012910">
    <property type="entry name" value="Plug_dom"/>
</dbReference>
<feature type="signal peptide" evidence="10">
    <location>
        <begin position="1"/>
        <end position="20"/>
    </location>
</feature>
<dbReference type="InterPro" id="IPR008969">
    <property type="entry name" value="CarboxyPept-like_regulatory"/>
</dbReference>
<comment type="similarity">
    <text evidence="8 9">Belongs to the TonB-dependent receptor family.</text>
</comment>
<keyword evidence="7 8" id="KW-0998">Cell outer membrane</keyword>
<dbReference type="AlphaFoldDB" id="A0A5M6CS15"/>
<evidence type="ECO:0000259" key="11">
    <source>
        <dbReference type="Pfam" id="PF00593"/>
    </source>
</evidence>
<dbReference type="Gene3D" id="2.170.130.10">
    <property type="entry name" value="TonB-dependent receptor, plug domain"/>
    <property type="match status" value="1"/>
</dbReference>
<dbReference type="Gene3D" id="2.60.40.1120">
    <property type="entry name" value="Carboxypeptidase-like, regulatory domain"/>
    <property type="match status" value="1"/>
</dbReference>
<dbReference type="InterPro" id="IPR039426">
    <property type="entry name" value="TonB-dep_rcpt-like"/>
</dbReference>
<feature type="domain" description="TonB-dependent receptor-like beta-barrel" evidence="11">
    <location>
        <begin position="413"/>
        <end position="872"/>
    </location>
</feature>
<dbReference type="Pfam" id="PF07715">
    <property type="entry name" value="Plug"/>
    <property type="match status" value="1"/>
</dbReference>
<evidence type="ECO:0000256" key="2">
    <source>
        <dbReference type="ARBA" id="ARBA00022448"/>
    </source>
</evidence>
<dbReference type="PANTHER" id="PTHR40980:SF4">
    <property type="entry name" value="TONB-DEPENDENT RECEPTOR-LIKE BETA-BARREL DOMAIN-CONTAINING PROTEIN"/>
    <property type="match status" value="1"/>
</dbReference>
<gene>
    <name evidence="13" type="ORF">F0919_05820</name>
</gene>
<feature type="chain" id="PRO_5024438412" evidence="10">
    <location>
        <begin position="21"/>
        <end position="924"/>
    </location>
</feature>
<keyword evidence="13" id="KW-0675">Receptor</keyword>
<evidence type="ECO:0000313" key="13">
    <source>
        <dbReference type="EMBL" id="KAA5537190.1"/>
    </source>
</evidence>
<evidence type="ECO:0000256" key="9">
    <source>
        <dbReference type="RuleBase" id="RU003357"/>
    </source>
</evidence>
<evidence type="ECO:0000256" key="1">
    <source>
        <dbReference type="ARBA" id="ARBA00004571"/>
    </source>
</evidence>
<dbReference type="EMBL" id="VWSH01000001">
    <property type="protein sequence ID" value="KAA5537190.1"/>
    <property type="molecule type" value="Genomic_DNA"/>
</dbReference>
<dbReference type="InterPro" id="IPR037066">
    <property type="entry name" value="Plug_dom_sf"/>
</dbReference>
<comment type="subcellular location">
    <subcellularLocation>
        <location evidence="1 8">Cell outer membrane</location>
        <topology evidence="1 8">Multi-pass membrane protein</topology>
    </subcellularLocation>
</comment>
<keyword evidence="2 8" id="KW-0813">Transport</keyword>
<keyword evidence="5 9" id="KW-0798">TonB box</keyword>
<evidence type="ECO:0000256" key="3">
    <source>
        <dbReference type="ARBA" id="ARBA00022452"/>
    </source>
</evidence>